<dbReference type="EMBL" id="FNJL01000010">
    <property type="protein sequence ID" value="SDP28659.1"/>
    <property type="molecule type" value="Genomic_DNA"/>
</dbReference>
<gene>
    <name evidence="1" type="ORF">SAMN04489708_11056</name>
</gene>
<accession>A0A1H0RHH7</accession>
<dbReference type="OrthoDB" id="9869959at2"/>
<keyword evidence="2" id="KW-1185">Reference proteome</keyword>
<proteinExistence type="predicted"/>
<evidence type="ECO:0000313" key="1">
    <source>
        <dbReference type="EMBL" id="SDP28659.1"/>
    </source>
</evidence>
<name>A0A1H0RHH7_9BURK</name>
<dbReference type="Proteomes" id="UP000199317">
    <property type="component" value="Unassembled WGS sequence"/>
</dbReference>
<evidence type="ECO:0000313" key="2">
    <source>
        <dbReference type="Proteomes" id="UP000199317"/>
    </source>
</evidence>
<protein>
    <submittedName>
        <fullName evidence="1">Uncharacterized protein</fullName>
    </submittedName>
</protein>
<sequence length="379" mass="41825">MATKKNLAQLMQMLTAAGGTARESELRAATGWAAEHLKVVLEGARERLLARPVVTKPQRDTAWVAVDVLIARCPWNPAQILKTIAGQEMSTRELAALANSPEVAMGLLLRRMERAKRIKLAAFDGLRKWVPFSRHIAPGGSRPEPYDGDLLALIAQHQPMRLEHLAELTGRGRVYTRQRVHALRRAGKLTIRGLDGSWRYVLPDYVRTSAEIEQDILLRCEDVGGDCLKWSGARNKQGRPLVRHEGNITRVDMVLWTAVHGKELKKGHTLVQTCETPGCCNHDHHKHVTRSAAMRKAFAAIGFGGEQHGRRVSAAIRHKVGSLSPEQVELIRTSPLTGAELARQLGKTKSVVQDARAGRSYRDYVVASPFLGLGGRSGC</sequence>
<dbReference type="AlphaFoldDB" id="A0A1H0RHH7"/>
<reference evidence="2" key="1">
    <citation type="submission" date="2016-10" db="EMBL/GenBank/DDBJ databases">
        <authorList>
            <person name="Varghese N."/>
            <person name="Submissions S."/>
        </authorList>
    </citation>
    <scope>NUCLEOTIDE SEQUENCE [LARGE SCALE GENOMIC DNA]</scope>
    <source>
        <strain evidence="2">DSM 17101</strain>
    </source>
</reference>
<dbReference type="SUPFAM" id="SSF46785">
    <property type="entry name" value="Winged helix' DNA-binding domain"/>
    <property type="match status" value="1"/>
</dbReference>
<organism evidence="1 2">
    <name type="scientific">Paracidovorax cattleyae</name>
    <dbReference type="NCBI Taxonomy" id="80868"/>
    <lineage>
        <taxon>Bacteria</taxon>
        <taxon>Pseudomonadati</taxon>
        <taxon>Pseudomonadota</taxon>
        <taxon>Betaproteobacteria</taxon>
        <taxon>Burkholderiales</taxon>
        <taxon>Comamonadaceae</taxon>
        <taxon>Paracidovorax</taxon>
    </lineage>
</organism>
<dbReference type="RefSeq" id="WP_092834195.1">
    <property type="nucleotide sequence ID" value="NZ_FNJL01000010.1"/>
</dbReference>
<dbReference type="InterPro" id="IPR036390">
    <property type="entry name" value="WH_DNA-bd_sf"/>
</dbReference>